<evidence type="ECO:0008006" key="3">
    <source>
        <dbReference type="Google" id="ProtNLM"/>
    </source>
</evidence>
<name>A0ABD3W3W9_SINWO</name>
<sequence>MTETKQSDSGNIPSPINLAIHTFSEKIMGTYVYFQVLKLSDSFWLWIGNSPAKFGDFTVAMNSGKMPCSTVLLGNSDSGCLAMAERLAKRTGKQVFISGELTFNQIQLPLIEKRVAEEMKQHPDNF</sequence>
<dbReference type="PANTHER" id="PTHR33559">
    <property type="entry name" value="PROTEASOME ASSEMBLY CHAPERONE 4"/>
    <property type="match status" value="1"/>
</dbReference>
<evidence type="ECO:0000313" key="1">
    <source>
        <dbReference type="EMBL" id="KAL3868564.1"/>
    </source>
</evidence>
<keyword evidence="2" id="KW-1185">Reference proteome</keyword>
<gene>
    <name evidence="1" type="ORF">ACJMK2_041365</name>
</gene>
<dbReference type="AlphaFoldDB" id="A0ABD3W3W9"/>
<evidence type="ECO:0000313" key="2">
    <source>
        <dbReference type="Proteomes" id="UP001634394"/>
    </source>
</evidence>
<proteinExistence type="predicted"/>
<dbReference type="PANTHER" id="PTHR33559:SF1">
    <property type="entry name" value="PROTEASOME ASSEMBLY CHAPERONE 4"/>
    <property type="match status" value="1"/>
</dbReference>
<dbReference type="InterPro" id="IPR032157">
    <property type="entry name" value="PAC4"/>
</dbReference>
<accession>A0ABD3W3W9</accession>
<protein>
    <recommendedName>
        <fullName evidence="3">Proteasome assembly chaperone 4</fullName>
    </recommendedName>
</protein>
<comment type="caution">
    <text evidence="1">The sequence shown here is derived from an EMBL/GenBank/DDBJ whole genome shotgun (WGS) entry which is preliminary data.</text>
</comment>
<dbReference type="Pfam" id="PF16093">
    <property type="entry name" value="PAC4"/>
    <property type="match status" value="1"/>
</dbReference>
<organism evidence="1 2">
    <name type="scientific">Sinanodonta woodiana</name>
    <name type="common">Chinese pond mussel</name>
    <name type="synonym">Anodonta woodiana</name>
    <dbReference type="NCBI Taxonomy" id="1069815"/>
    <lineage>
        <taxon>Eukaryota</taxon>
        <taxon>Metazoa</taxon>
        <taxon>Spiralia</taxon>
        <taxon>Lophotrochozoa</taxon>
        <taxon>Mollusca</taxon>
        <taxon>Bivalvia</taxon>
        <taxon>Autobranchia</taxon>
        <taxon>Heteroconchia</taxon>
        <taxon>Palaeoheterodonta</taxon>
        <taxon>Unionida</taxon>
        <taxon>Unionoidea</taxon>
        <taxon>Unionidae</taxon>
        <taxon>Unioninae</taxon>
        <taxon>Sinanodonta</taxon>
    </lineage>
</organism>
<reference evidence="1 2" key="1">
    <citation type="submission" date="2024-11" db="EMBL/GenBank/DDBJ databases">
        <title>Chromosome-level genome assembly of the freshwater bivalve Anodonta woodiana.</title>
        <authorList>
            <person name="Chen X."/>
        </authorList>
    </citation>
    <scope>NUCLEOTIDE SEQUENCE [LARGE SCALE GENOMIC DNA]</scope>
    <source>
        <strain evidence="1">MN2024</strain>
        <tissue evidence="1">Gills</tissue>
    </source>
</reference>
<dbReference type="Proteomes" id="UP001634394">
    <property type="component" value="Unassembled WGS sequence"/>
</dbReference>
<dbReference type="EMBL" id="JBJQND010000008">
    <property type="protein sequence ID" value="KAL3868564.1"/>
    <property type="molecule type" value="Genomic_DNA"/>
</dbReference>